<comment type="caution">
    <text evidence="2">The sequence shown here is derived from an EMBL/GenBank/DDBJ whole genome shotgun (WGS) entry which is preliminary data.</text>
</comment>
<dbReference type="Proteomes" id="UP000823775">
    <property type="component" value="Unassembled WGS sequence"/>
</dbReference>
<sequence>PTEGAAVHILRRTAAPLLLADDHSNRLLLSSSLHPSGDHGRCSSRPPSLSFSVHLHQTSIKATSKRRKTLYSPSPCCFPCLRRSTSSTANPSPSPRPEIGATTSHRNTSEAPSPPPPQNRRLLPLSVSGEKSYQTEPPQPHPHKTPGTNSVAQPHNPFVVSSPPKKKTQQQLSSIIFGEHPPHNSVVRLSSISLRLFK</sequence>
<evidence type="ECO:0000313" key="3">
    <source>
        <dbReference type="Proteomes" id="UP000823775"/>
    </source>
</evidence>
<gene>
    <name evidence="2" type="ORF">HAX54_049349</name>
</gene>
<feature type="non-terminal residue" evidence="2">
    <location>
        <position position="1"/>
    </location>
</feature>
<protein>
    <submittedName>
        <fullName evidence="2">Uncharacterized protein</fullName>
    </submittedName>
</protein>
<feature type="compositionally biased region" description="Polar residues" evidence="1">
    <location>
        <begin position="101"/>
        <end position="111"/>
    </location>
</feature>
<keyword evidence="3" id="KW-1185">Reference proteome</keyword>
<evidence type="ECO:0000256" key="1">
    <source>
        <dbReference type="SAM" id="MobiDB-lite"/>
    </source>
</evidence>
<evidence type="ECO:0000313" key="2">
    <source>
        <dbReference type="EMBL" id="MCE3051292.1"/>
    </source>
</evidence>
<reference evidence="2 3" key="1">
    <citation type="journal article" date="2021" name="BMC Genomics">
        <title>Datura genome reveals duplications of psychoactive alkaloid biosynthetic genes and high mutation rate following tissue culture.</title>
        <authorList>
            <person name="Rajewski A."/>
            <person name="Carter-House D."/>
            <person name="Stajich J."/>
            <person name="Litt A."/>
        </authorList>
    </citation>
    <scope>NUCLEOTIDE SEQUENCE [LARGE SCALE GENOMIC DNA]</scope>
    <source>
        <strain evidence="2">AR-01</strain>
    </source>
</reference>
<name>A0ABS8WN70_DATST</name>
<organism evidence="2 3">
    <name type="scientific">Datura stramonium</name>
    <name type="common">Jimsonweed</name>
    <name type="synonym">Common thornapple</name>
    <dbReference type="NCBI Taxonomy" id="4076"/>
    <lineage>
        <taxon>Eukaryota</taxon>
        <taxon>Viridiplantae</taxon>
        <taxon>Streptophyta</taxon>
        <taxon>Embryophyta</taxon>
        <taxon>Tracheophyta</taxon>
        <taxon>Spermatophyta</taxon>
        <taxon>Magnoliopsida</taxon>
        <taxon>eudicotyledons</taxon>
        <taxon>Gunneridae</taxon>
        <taxon>Pentapetalae</taxon>
        <taxon>asterids</taxon>
        <taxon>lamiids</taxon>
        <taxon>Solanales</taxon>
        <taxon>Solanaceae</taxon>
        <taxon>Solanoideae</taxon>
        <taxon>Datureae</taxon>
        <taxon>Datura</taxon>
    </lineage>
</organism>
<proteinExistence type="predicted"/>
<accession>A0ABS8WN70</accession>
<feature type="region of interest" description="Disordered" evidence="1">
    <location>
        <begin position="83"/>
        <end position="170"/>
    </location>
</feature>
<feature type="non-terminal residue" evidence="2">
    <location>
        <position position="198"/>
    </location>
</feature>
<dbReference type="EMBL" id="JACEIK010008347">
    <property type="protein sequence ID" value="MCE3051292.1"/>
    <property type="molecule type" value="Genomic_DNA"/>
</dbReference>